<proteinExistence type="predicted"/>
<name>A0AA86VJX5_9FABA</name>
<dbReference type="Proteomes" id="UP001189624">
    <property type="component" value="Chromosome 8"/>
</dbReference>
<sequence length="159" mass="16352">MKTALLIPGMLAMLLLISLEVTANSKEEKVDRMGDAKLVGGGGLQGSGRDLPSPILPGRGSPNQGFSGQGYPNQGFSGQGYPNQGFNGQGYPNQGFNGQGYPNQGFNGQGIFPGRGYPDQGSSGGNYPGQGFPVPAQAPCHFGCCYGDARGCLSCCSSH</sequence>
<reference evidence="3" key="1">
    <citation type="submission" date="2023-10" db="EMBL/GenBank/DDBJ databases">
        <authorList>
            <person name="Domelevo Entfellner J.-B."/>
        </authorList>
    </citation>
    <scope>NUCLEOTIDE SEQUENCE</scope>
</reference>
<dbReference type="Gramene" id="rna-AYBTSS11_LOCUS23090">
    <property type="protein sequence ID" value="CAJ1971092.1"/>
    <property type="gene ID" value="gene-AYBTSS11_LOCUS23090"/>
</dbReference>
<feature type="compositionally biased region" description="Polar residues" evidence="1">
    <location>
        <begin position="61"/>
        <end position="106"/>
    </location>
</feature>
<feature type="region of interest" description="Disordered" evidence="1">
    <location>
        <begin position="54"/>
        <end position="130"/>
    </location>
</feature>
<feature type="chain" id="PRO_5041725708" evidence="2">
    <location>
        <begin position="26"/>
        <end position="159"/>
    </location>
</feature>
<evidence type="ECO:0000256" key="2">
    <source>
        <dbReference type="SAM" id="SignalP"/>
    </source>
</evidence>
<keyword evidence="2" id="KW-0732">Signal</keyword>
<keyword evidence="4" id="KW-1185">Reference proteome</keyword>
<dbReference type="EMBL" id="OY731405">
    <property type="protein sequence ID" value="CAJ1971092.1"/>
    <property type="molecule type" value="Genomic_DNA"/>
</dbReference>
<dbReference type="AlphaFoldDB" id="A0AA86VJX5"/>
<feature type="signal peptide" evidence="2">
    <location>
        <begin position="1"/>
        <end position="25"/>
    </location>
</feature>
<protein>
    <submittedName>
        <fullName evidence="3">Uncharacterized protein</fullName>
    </submittedName>
</protein>
<gene>
    <name evidence="3" type="ORF">AYBTSS11_LOCUS23090</name>
</gene>
<organism evidence="3 4">
    <name type="scientific">Sphenostylis stenocarpa</name>
    <dbReference type="NCBI Taxonomy" id="92480"/>
    <lineage>
        <taxon>Eukaryota</taxon>
        <taxon>Viridiplantae</taxon>
        <taxon>Streptophyta</taxon>
        <taxon>Embryophyta</taxon>
        <taxon>Tracheophyta</taxon>
        <taxon>Spermatophyta</taxon>
        <taxon>Magnoliopsida</taxon>
        <taxon>eudicotyledons</taxon>
        <taxon>Gunneridae</taxon>
        <taxon>Pentapetalae</taxon>
        <taxon>rosids</taxon>
        <taxon>fabids</taxon>
        <taxon>Fabales</taxon>
        <taxon>Fabaceae</taxon>
        <taxon>Papilionoideae</taxon>
        <taxon>50 kb inversion clade</taxon>
        <taxon>NPAAA clade</taxon>
        <taxon>indigoferoid/millettioid clade</taxon>
        <taxon>Phaseoleae</taxon>
        <taxon>Sphenostylis</taxon>
    </lineage>
</organism>
<evidence type="ECO:0000256" key="1">
    <source>
        <dbReference type="SAM" id="MobiDB-lite"/>
    </source>
</evidence>
<evidence type="ECO:0000313" key="3">
    <source>
        <dbReference type="EMBL" id="CAJ1971092.1"/>
    </source>
</evidence>
<accession>A0AA86VJX5</accession>
<evidence type="ECO:0000313" key="4">
    <source>
        <dbReference type="Proteomes" id="UP001189624"/>
    </source>
</evidence>